<dbReference type="OrthoDB" id="1679631at2"/>
<organism evidence="1 2">
    <name type="scientific">Thermohalobacter berrensis</name>
    <dbReference type="NCBI Taxonomy" id="99594"/>
    <lineage>
        <taxon>Bacteria</taxon>
        <taxon>Bacillati</taxon>
        <taxon>Bacillota</taxon>
        <taxon>Tissierellia</taxon>
        <taxon>Tissierellales</taxon>
        <taxon>Thermohalobacteraceae</taxon>
        <taxon>Thermohalobacter</taxon>
    </lineage>
</organism>
<dbReference type="RefSeq" id="WP_120166866.1">
    <property type="nucleotide sequence ID" value="NZ_MCIB01000001.1"/>
</dbReference>
<sequence>MVKKRKIILVTDGDTIAQKAVEIATKNIGGRCISRSAGNPTPLTGDEISQLIKIAKYDPVVVMVDDIGHPGFGKGEKALKDILNNEYTEILGIVAVASNTENVNGVEVDFSIDYRGKVVPNAVDKYGIETDSKKLYGDTVDIINKYSVPLIVGIGDIGKMDGCDDCTIGAPIITKALQEILNRTNKGGRDEN</sequence>
<evidence type="ECO:0000313" key="2">
    <source>
        <dbReference type="Proteomes" id="UP000284177"/>
    </source>
</evidence>
<gene>
    <name evidence="1" type="ORF">BET03_02425</name>
</gene>
<evidence type="ECO:0000313" key="1">
    <source>
        <dbReference type="EMBL" id="RKD34700.1"/>
    </source>
</evidence>
<accession>A0A419TB54</accession>
<dbReference type="AlphaFoldDB" id="A0A419TB54"/>
<proteinExistence type="predicted"/>
<dbReference type="Pfam" id="PF14097">
    <property type="entry name" value="SpoVAE"/>
    <property type="match status" value="1"/>
</dbReference>
<comment type="caution">
    <text evidence="1">The sequence shown here is derived from an EMBL/GenBank/DDBJ whole genome shotgun (WGS) entry which is preliminary data.</text>
</comment>
<protein>
    <submittedName>
        <fullName evidence="1">Stage V sporulation protein AE</fullName>
    </submittedName>
</protein>
<dbReference type="EMBL" id="MCIB01000001">
    <property type="protein sequence ID" value="RKD34700.1"/>
    <property type="molecule type" value="Genomic_DNA"/>
</dbReference>
<dbReference type="Proteomes" id="UP000284177">
    <property type="component" value="Unassembled WGS sequence"/>
</dbReference>
<reference evidence="1 2" key="1">
    <citation type="submission" date="2016-08" db="EMBL/GenBank/DDBJ databases">
        <title>Novel Firmicutes and Novel Genomes.</title>
        <authorList>
            <person name="Poppleton D.I."/>
            <person name="Gribaldo S."/>
        </authorList>
    </citation>
    <scope>NUCLEOTIDE SEQUENCE [LARGE SCALE GENOMIC DNA]</scope>
    <source>
        <strain evidence="1 2">CTT3</strain>
    </source>
</reference>
<keyword evidence="2" id="KW-1185">Reference proteome</keyword>
<name>A0A419TB54_9FIRM</name>
<dbReference type="InterPro" id="IPR025914">
    <property type="entry name" value="SpoVAE"/>
</dbReference>